<evidence type="ECO:0000256" key="2">
    <source>
        <dbReference type="SAM" id="MobiDB-lite"/>
    </source>
</evidence>
<keyword evidence="6" id="KW-1185">Reference proteome</keyword>
<comment type="caution">
    <text evidence="5">The sequence shown here is derived from an EMBL/GenBank/DDBJ whole genome shotgun (WGS) entry which is preliminary data.</text>
</comment>
<keyword evidence="1" id="KW-0862">Zinc</keyword>
<organism evidence="5 6">
    <name type="scientific">Aldrovandia affinis</name>
    <dbReference type="NCBI Taxonomy" id="143900"/>
    <lineage>
        <taxon>Eukaryota</taxon>
        <taxon>Metazoa</taxon>
        <taxon>Chordata</taxon>
        <taxon>Craniata</taxon>
        <taxon>Vertebrata</taxon>
        <taxon>Euteleostomi</taxon>
        <taxon>Actinopterygii</taxon>
        <taxon>Neopterygii</taxon>
        <taxon>Teleostei</taxon>
        <taxon>Notacanthiformes</taxon>
        <taxon>Halosauridae</taxon>
        <taxon>Aldrovandia</taxon>
    </lineage>
</organism>
<protein>
    <recommendedName>
        <fullName evidence="4">C2H2-type domain-containing protein</fullName>
    </recommendedName>
</protein>
<proteinExistence type="predicted"/>
<evidence type="ECO:0000259" key="4">
    <source>
        <dbReference type="PROSITE" id="PS50157"/>
    </source>
</evidence>
<gene>
    <name evidence="5" type="ORF">AAFF_G00036850</name>
</gene>
<accession>A0AAD7T5Q7</accession>
<evidence type="ECO:0000256" key="3">
    <source>
        <dbReference type="SAM" id="SignalP"/>
    </source>
</evidence>
<dbReference type="PROSITE" id="PS50157">
    <property type="entry name" value="ZINC_FINGER_C2H2_2"/>
    <property type="match status" value="1"/>
</dbReference>
<evidence type="ECO:0000313" key="5">
    <source>
        <dbReference type="EMBL" id="KAJ8414483.1"/>
    </source>
</evidence>
<reference evidence="5" key="1">
    <citation type="journal article" date="2023" name="Science">
        <title>Genome structures resolve the early diversification of teleost fishes.</title>
        <authorList>
            <person name="Parey E."/>
            <person name="Louis A."/>
            <person name="Montfort J."/>
            <person name="Bouchez O."/>
            <person name="Roques C."/>
            <person name="Iampietro C."/>
            <person name="Lluch J."/>
            <person name="Castinel A."/>
            <person name="Donnadieu C."/>
            <person name="Desvignes T."/>
            <person name="Floi Bucao C."/>
            <person name="Jouanno E."/>
            <person name="Wen M."/>
            <person name="Mejri S."/>
            <person name="Dirks R."/>
            <person name="Jansen H."/>
            <person name="Henkel C."/>
            <person name="Chen W.J."/>
            <person name="Zahm M."/>
            <person name="Cabau C."/>
            <person name="Klopp C."/>
            <person name="Thompson A.W."/>
            <person name="Robinson-Rechavi M."/>
            <person name="Braasch I."/>
            <person name="Lecointre G."/>
            <person name="Bobe J."/>
            <person name="Postlethwait J.H."/>
            <person name="Berthelot C."/>
            <person name="Roest Crollius H."/>
            <person name="Guiguen Y."/>
        </authorList>
    </citation>
    <scope>NUCLEOTIDE SEQUENCE</scope>
    <source>
        <strain evidence="5">NC1722</strain>
    </source>
</reference>
<dbReference type="AlphaFoldDB" id="A0AAD7T5Q7"/>
<keyword evidence="1" id="KW-0479">Metal-binding</keyword>
<feature type="compositionally biased region" description="Polar residues" evidence="2">
    <location>
        <begin position="92"/>
        <end position="115"/>
    </location>
</feature>
<dbReference type="InterPro" id="IPR013087">
    <property type="entry name" value="Znf_C2H2_type"/>
</dbReference>
<keyword evidence="1" id="KW-0863">Zinc-finger</keyword>
<dbReference type="GO" id="GO:0008270">
    <property type="term" value="F:zinc ion binding"/>
    <property type="evidence" value="ECO:0007669"/>
    <property type="project" value="UniProtKB-KW"/>
</dbReference>
<sequence length="115" mass="12641">MGSVLMPLVSLLSFFPRTETGQTEALSQVFACSQCPFVHTEEVNLHQHSERVHPEEHSGILSSEGNGARTYSLPAAHISTPHPLRHSPPWHSPTQALQGSTHIPSVESATNRNHY</sequence>
<feature type="signal peptide" evidence="3">
    <location>
        <begin position="1"/>
        <end position="20"/>
    </location>
</feature>
<dbReference type="EMBL" id="JAINUG010000012">
    <property type="protein sequence ID" value="KAJ8414483.1"/>
    <property type="molecule type" value="Genomic_DNA"/>
</dbReference>
<feature type="chain" id="PRO_5041924556" description="C2H2-type domain-containing protein" evidence="3">
    <location>
        <begin position="21"/>
        <end position="115"/>
    </location>
</feature>
<keyword evidence="3" id="KW-0732">Signal</keyword>
<name>A0AAD7T5Q7_9TELE</name>
<feature type="domain" description="C2H2-type" evidence="4">
    <location>
        <begin position="30"/>
        <end position="58"/>
    </location>
</feature>
<dbReference type="Proteomes" id="UP001221898">
    <property type="component" value="Unassembled WGS sequence"/>
</dbReference>
<evidence type="ECO:0000256" key="1">
    <source>
        <dbReference type="PROSITE-ProRule" id="PRU00042"/>
    </source>
</evidence>
<feature type="region of interest" description="Disordered" evidence="2">
    <location>
        <begin position="74"/>
        <end position="115"/>
    </location>
</feature>
<evidence type="ECO:0000313" key="6">
    <source>
        <dbReference type="Proteomes" id="UP001221898"/>
    </source>
</evidence>